<organism evidence="5 6">
    <name type="scientific">Pseudoxanthomonas dokdonensis</name>
    <dbReference type="NCBI Taxonomy" id="344882"/>
    <lineage>
        <taxon>Bacteria</taxon>
        <taxon>Pseudomonadati</taxon>
        <taxon>Pseudomonadota</taxon>
        <taxon>Gammaproteobacteria</taxon>
        <taxon>Lysobacterales</taxon>
        <taxon>Lysobacteraceae</taxon>
        <taxon>Pseudoxanthomonas</taxon>
    </lineage>
</organism>
<reference evidence="5 6" key="1">
    <citation type="submission" date="2015-05" db="EMBL/GenBank/DDBJ databases">
        <title>Genome sequencing and analysis of members of genus Stenotrophomonas.</title>
        <authorList>
            <person name="Patil P.P."/>
            <person name="Midha S."/>
            <person name="Patil P.B."/>
        </authorList>
    </citation>
    <scope>NUCLEOTIDE SEQUENCE [LARGE SCALE GENOMIC DNA]</scope>
    <source>
        <strain evidence="5 6">DSM 21858</strain>
    </source>
</reference>
<dbReference type="PANTHER" id="PTHR24198">
    <property type="entry name" value="ANKYRIN REPEAT AND PROTEIN KINASE DOMAIN-CONTAINING PROTEIN"/>
    <property type="match status" value="1"/>
</dbReference>
<sequence>MSVFKAIKLRACLAIVLLALAPVLRAQDVEGFIEQVALKRYHVEPGEVTRARAGDGYTYSVFGSRWGFLNRYDEHGKRIWRSPPFRVDICRSHALLGSWGPADDGYYQLETGLEQNLPRLHCPDGLILEWLLLPDHSLVGMKVQANPGADAPHGDLVQPTVTWHLLASASASAAEDVTRQIMAQWRKQPLWIWSAGMKQVLSPRQVKIRVEPPASPPLLRQRYQRALKLWQRPRAGIDSAQRAGESLAALEPELFRIDPRSLPDTDIVMLNDIGFWLQQQGGCGSSNDAIALLENVLQRDPGRTPAYLNLAQAMQGAQHCPLNLGNKVGMQENARQYCQRQGIDNIPGNIAMQLADMLEVKALDAQTCRPRMSLFNAVQTKDLAALQQALAAHPQDLQQTNADGWLVLGVAVASDWLDGAAALLEAGADPDITVPHAADPDGYTSSPLERAINNGNREMVDLLLKQDVELNPVVGRQPLLVAAGQRSDPARQADDTAIVRDLLQAGAHRYGIGKIDGDRNTVLMKVASSGNLASARLLLEQAKPADINAVNNDGRNALYEVPASRPGDVAMWRLLLAHGANINQQDRSGRTPLMNLFEVYRRDPAIVASMLAQALAQHPDLELTDADEGRRLLDYAVAAGNEAAVRLLLEAGAERCQPYNSDRSSAQDLAARIKSLSYPPQCQQGPAACPPLATLQRIALLLDCPTSATAGSP</sequence>
<dbReference type="STRING" id="344882.ABB29_02175"/>
<dbReference type="PROSITE" id="PS50297">
    <property type="entry name" value="ANK_REP_REGION"/>
    <property type="match status" value="1"/>
</dbReference>
<evidence type="ECO:0000256" key="4">
    <source>
        <dbReference type="SAM" id="SignalP"/>
    </source>
</evidence>
<dbReference type="Pfam" id="PF12796">
    <property type="entry name" value="Ank_2"/>
    <property type="match status" value="2"/>
</dbReference>
<feature type="chain" id="PRO_5006395038" evidence="4">
    <location>
        <begin position="27"/>
        <end position="713"/>
    </location>
</feature>
<dbReference type="SUPFAM" id="SSF48403">
    <property type="entry name" value="Ankyrin repeat"/>
    <property type="match status" value="1"/>
</dbReference>
<keyword evidence="4" id="KW-0732">Signal</keyword>
<dbReference type="PATRIC" id="fig|344882.3.peg.1639"/>
<feature type="signal peptide" evidence="4">
    <location>
        <begin position="1"/>
        <end position="26"/>
    </location>
</feature>
<dbReference type="PANTHER" id="PTHR24198:SF165">
    <property type="entry name" value="ANKYRIN REPEAT-CONTAINING PROTEIN-RELATED"/>
    <property type="match status" value="1"/>
</dbReference>
<feature type="repeat" description="ANK" evidence="3">
    <location>
        <begin position="628"/>
        <end position="654"/>
    </location>
</feature>
<dbReference type="SMART" id="SM00248">
    <property type="entry name" value="ANK"/>
    <property type="match status" value="5"/>
</dbReference>
<gene>
    <name evidence="5" type="ORF">ABB29_02175</name>
</gene>
<dbReference type="EMBL" id="LDJL01000002">
    <property type="protein sequence ID" value="KRG71592.1"/>
    <property type="molecule type" value="Genomic_DNA"/>
</dbReference>
<evidence type="ECO:0000313" key="5">
    <source>
        <dbReference type="EMBL" id="KRG71592.1"/>
    </source>
</evidence>
<proteinExistence type="predicted"/>
<keyword evidence="1" id="KW-0677">Repeat</keyword>
<dbReference type="PROSITE" id="PS50088">
    <property type="entry name" value="ANK_REPEAT"/>
    <property type="match status" value="1"/>
</dbReference>
<protein>
    <submittedName>
        <fullName evidence="5">Uncharacterized protein</fullName>
    </submittedName>
</protein>
<evidence type="ECO:0000256" key="1">
    <source>
        <dbReference type="ARBA" id="ARBA00022737"/>
    </source>
</evidence>
<dbReference type="InterPro" id="IPR036770">
    <property type="entry name" value="Ankyrin_rpt-contain_sf"/>
</dbReference>
<evidence type="ECO:0000313" key="6">
    <source>
        <dbReference type="Proteomes" id="UP000052052"/>
    </source>
</evidence>
<dbReference type="InterPro" id="IPR002110">
    <property type="entry name" value="Ankyrin_rpt"/>
</dbReference>
<evidence type="ECO:0000256" key="3">
    <source>
        <dbReference type="PROSITE-ProRule" id="PRU00023"/>
    </source>
</evidence>
<comment type="caution">
    <text evidence="5">The sequence shown here is derived from an EMBL/GenBank/DDBJ whole genome shotgun (WGS) entry which is preliminary data.</text>
</comment>
<accession>A0A0R0D2J9</accession>
<dbReference type="RefSeq" id="WP_057656977.1">
    <property type="nucleotide sequence ID" value="NZ_LDJL01000002.1"/>
</dbReference>
<keyword evidence="2 3" id="KW-0040">ANK repeat</keyword>
<dbReference type="AlphaFoldDB" id="A0A0R0D2J9"/>
<keyword evidence="6" id="KW-1185">Reference proteome</keyword>
<dbReference type="Gene3D" id="1.25.40.20">
    <property type="entry name" value="Ankyrin repeat-containing domain"/>
    <property type="match status" value="2"/>
</dbReference>
<name>A0A0R0D2J9_9GAMM</name>
<evidence type="ECO:0000256" key="2">
    <source>
        <dbReference type="ARBA" id="ARBA00023043"/>
    </source>
</evidence>
<dbReference type="Proteomes" id="UP000052052">
    <property type="component" value="Unassembled WGS sequence"/>
</dbReference>